<dbReference type="Gene3D" id="3.30.428.10">
    <property type="entry name" value="HIT-like"/>
    <property type="match status" value="1"/>
</dbReference>
<evidence type="ECO:0000256" key="4">
    <source>
        <dbReference type="SAM" id="SignalP"/>
    </source>
</evidence>
<proteinExistence type="predicted"/>
<protein>
    <recommendedName>
        <fullName evidence="5">HIT domain-containing protein</fullName>
    </recommendedName>
</protein>
<feature type="signal peptide" evidence="4">
    <location>
        <begin position="1"/>
        <end position="18"/>
    </location>
</feature>
<organism evidence="6 7">
    <name type="scientific">Effrenium voratum</name>
    <dbReference type="NCBI Taxonomy" id="2562239"/>
    <lineage>
        <taxon>Eukaryota</taxon>
        <taxon>Sar</taxon>
        <taxon>Alveolata</taxon>
        <taxon>Dinophyceae</taxon>
        <taxon>Suessiales</taxon>
        <taxon>Symbiodiniaceae</taxon>
        <taxon>Effrenium</taxon>
    </lineage>
</organism>
<dbReference type="InterPro" id="IPR001310">
    <property type="entry name" value="Histidine_triad_HIT"/>
</dbReference>
<comment type="caution">
    <text evidence="6">The sequence shown here is derived from an EMBL/GenBank/DDBJ whole genome shotgun (WGS) entry which is preliminary data.</text>
</comment>
<dbReference type="EMBL" id="CAUJNA010000820">
    <property type="protein sequence ID" value="CAJ1381553.1"/>
    <property type="molecule type" value="Genomic_DNA"/>
</dbReference>
<keyword evidence="7" id="KW-1185">Reference proteome</keyword>
<feature type="short sequence motif" description="Histidine triad motif" evidence="2 3">
    <location>
        <begin position="164"/>
        <end position="168"/>
    </location>
</feature>
<evidence type="ECO:0000259" key="5">
    <source>
        <dbReference type="PROSITE" id="PS51084"/>
    </source>
</evidence>
<dbReference type="PRINTS" id="PR00332">
    <property type="entry name" value="HISTRIAD"/>
</dbReference>
<evidence type="ECO:0000256" key="1">
    <source>
        <dbReference type="PIRSR" id="PIRSR601310-1"/>
    </source>
</evidence>
<dbReference type="SUPFAM" id="SSF54197">
    <property type="entry name" value="HIT-like"/>
    <property type="match status" value="1"/>
</dbReference>
<dbReference type="CDD" id="cd01276">
    <property type="entry name" value="PKCI_related"/>
    <property type="match status" value="1"/>
</dbReference>
<reference evidence="6" key="1">
    <citation type="submission" date="2023-08" db="EMBL/GenBank/DDBJ databases">
        <authorList>
            <person name="Chen Y."/>
            <person name="Shah S."/>
            <person name="Dougan E. K."/>
            <person name="Thang M."/>
            <person name="Chan C."/>
        </authorList>
    </citation>
    <scope>NUCLEOTIDE SEQUENCE</scope>
</reference>
<feature type="domain" description="HIT" evidence="5">
    <location>
        <begin position="71"/>
        <end position="180"/>
    </location>
</feature>
<dbReference type="InterPro" id="IPR036265">
    <property type="entry name" value="HIT-like_sf"/>
</dbReference>
<feature type="chain" id="PRO_5041457647" description="HIT domain-containing protein" evidence="4">
    <location>
        <begin position="19"/>
        <end position="180"/>
    </location>
</feature>
<sequence length="180" mass="19720">MRRIKVLARAVVPSLVLGPWVSPGWLFTGPLCAAAQAQAPLTARCASSEAKDEVQLAKELAEKKDTAPETIFDKIVRKEIPSKVVFEDERVLAFRDVSPQAPVHVLVIPKARDGLTQLSNAREDQEALLGHLMYVASRVGKDECPEGFRIVINDGKHGAQSVPHLHLHVIGGRQMQWPPG</sequence>
<evidence type="ECO:0000256" key="3">
    <source>
        <dbReference type="PROSITE-ProRule" id="PRU00464"/>
    </source>
</evidence>
<dbReference type="PROSITE" id="PS51084">
    <property type="entry name" value="HIT_2"/>
    <property type="match status" value="1"/>
</dbReference>
<evidence type="ECO:0000313" key="7">
    <source>
        <dbReference type="Proteomes" id="UP001178507"/>
    </source>
</evidence>
<name>A0AA36I5N4_9DINO</name>
<dbReference type="PROSITE" id="PS00892">
    <property type="entry name" value="HIT_1"/>
    <property type="match status" value="1"/>
</dbReference>
<evidence type="ECO:0000256" key="2">
    <source>
        <dbReference type="PIRSR" id="PIRSR601310-3"/>
    </source>
</evidence>
<dbReference type="GO" id="GO:0003824">
    <property type="term" value="F:catalytic activity"/>
    <property type="evidence" value="ECO:0007669"/>
    <property type="project" value="InterPro"/>
</dbReference>
<evidence type="ECO:0000313" key="6">
    <source>
        <dbReference type="EMBL" id="CAJ1381553.1"/>
    </source>
</evidence>
<dbReference type="InterPro" id="IPR019808">
    <property type="entry name" value="Histidine_triad_CS"/>
</dbReference>
<gene>
    <name evidence="6" type="ORF">EVOR1521_LOCUS9204</name>
</gene>
<dbReference type="PANTHER" id="PTHR23089">
    <property type="entry name" value="HISTIDINE TRIAD HIT PROTEIN"/>
    <property type="match status" value="1"/>
</dbReference>
<dbReference type="Proteomes" id="UP001178507">
    <property type="component" value="Unassembled WGS sequence"/>
</dbReference>
<dbReference type="FunFam" id="3.30.428.10:FF:000005">
    <property type="entry name" value="Histidine triad nucleotide-binding protein 1"/>
    <property type="match status" value="1"/>
</dbReference>
<dbReference type="InterPro" id="IPR011146">
    <property type="entry name" value="HIT-like"/>
</dbReference>
<feature type="active site" description="Tele-AMP-histidine intermediate" evidence="1">
    <location>
        <position position="166"/>
    </location>
</feature>
<dbReference type="AlphaFoldDB" id="A0AA36I5N4"/>
<keyword evidence="4" id="KW-0732">Signal</keyword>
<accession>A0AA36I5N4</accession>
<dbReference type="Pfam" id="PF01230">
    <property type="entry name" value="HIT"/>
    <property type="match status" value="1"/>
</dbReference>